<comment type="subcellular location">
    <subcellularLocation>
        <location evidence="1">Secreted</location>
        <location evidence="1">Extracellular space</location>
    </subcellularLocation>
</comment>
<dbReference type="GO" id="GO:0010227">
    <property type="term" value="P:floral organ abscission"/>
    <property type="evidence" value="ECO:0007669"/>
    <property type="project" value="InterPro"/>
</dbReference>
<name>A0AAD2E5J0_9LAMI</name>
<organism evidence="6 7">
    <name type="scientific">Fraxinus pennsylvanica</name>
    <dbReference type="NCBI Taxonomy" id="56036"/>
    <lineage>
        <taxon>Eukaryota</taxon>
        <taxon>Viridiplantae</taxon>
        <taxon>Streptophyta</taxon>
        <taxon>Embryophyta</taxon>
        <taxon>Tracheophyta</taxon>
        <taxon>Spermatophyta</taxon>
        <taxon>Magnoliopsida</taxon>
        <taxon>eudicotyledons</taxon>
        <taxon>Gunneridae</taxon>
        <taxon>Pentapetalae</taxon>
        <taxon>asterids</taxon>
        <taxon>lamiids</taxon>
        <taxon>Lamiales</taxon>
        <taxon>Oleaceae</taxon>
        <taxon>Oleeae</taxon>
        <taxon>Fraxinus</taxon>
    </lineage>
</organism>
<sequence>MVSYIAGEVFLRPVQIPPPPPKRKEKIIALFILTTTPLAGFVFPYMLTRNIFRVDQVQSARHTQFLKVKPKSLVPPDNFYGYLPKGMPVPPSGPSRKHNDIGLRGWQGSP</sequence>
<dbReference type="Proteomes" id="UP000834106">
    <property type="component" value="Chromosome 15"/>
</dbReference>
<evidence type="ECO:0000256" key="5">
    <source>
        <dbReference type="SAM" id="Phobius"/>
    </source>
</evidence>
<proteinExistence type="predicted"/>
<keyword evidence="5" id="KW-0812">Transmembrane</keyword>
<evidence type="ECO:0000256" key="2">
    <source>
        <dbReference type="ARBA" id="ARBA00022525"/>
    </source>
</evidence>
<dbReference type="PANTHER" id="PTHR33599">
    <property type="entry name" value="PROTEIN IDA-LIKE 5"/>
    <property type="match status" value="1"/>
</dbReference>
<dbReference type="EMBL" id="OU503050">
    <property type="protein sequence ID" value="CAI9778029.1"/>
    <property type="molecule type" value="Genomic_DNA"/>
</dbReference>
<dbReference type="AlphaFoldDB" id="A0AAD2E5J0"/>
<protein>
    <submittedName>
        <fullName evidence="6">Uncharacterized protein</fullName>
    </submittedName>
</protein>
<dbReference type="PANTHER" id="PTHR33599:SF11">
    <property type="entry name" value="PROTEIN IDA-LIKE 5"/>
    <property type="match status" value="1"/>
</dbReference>
<gene>
    <name evidence="6" type="ORF">FPE_LOCUS25459</name>
</gene>
<evidence type="ECO:0000313" key="6">
    <source>
        <dbReference type="EMBL" id="CAI9778029.1"/>
    </source>
</evidence>
<keyword evidence="5" id="KW-0472">Membrane</keyword>
<dbReference type="GO" id="GO:0005576">
    <property type="term" value="C:extracellular region"/>
    <property type="evidence" value="ECO:0007669"/>
    <property type="project" value="UniProtKB-SubCell"/>
</dbReference>
<keyword evidence="5" id="KW-1133">Transmembrane helix</keyword>
<keyword evidence="2" id="KW-0964">Secreted</keyword>
<dbReference type="InterPro" id="IPR039639">
    <property type="entry name" value="IDA-like"/>
</dbReference>
<feature type="region of interest" description="Disordered" evidence="4">
    <location>
        <begin position="85"/>
        <end position="110"/>
    </location>
</feature>
<evidence type="ECO:0000256" key="4">
    <source>
        <dbReference type="SAM" id="MobiDB-lite"/>
    </source>
</evidence>
<accession>A0AAD2E5J0</accession>
<keyword evidence="7" id="KW-1185">Reference proteome</keyword>
<evidence type="ECO:0000256" key="1">
    <source>
        <dbReference type="ARBA" id="ARBA00004239"/>
    </source>
</evidence>
<feature type="transmembrane region" description="Helical" evidence="5">
    <location>
        <begin position="27"/>
        <end position="47"/>
    </location>
</feature>
<evidence type="ECO:0000256" key="3">
    <source>
        <dbReference type="ARBA" id="ARBA00022729"/>
    </source>
</evidence>
<keyword evidence="3" id="KW-0732">Signal</keyword>
<evidence type="ECO:0000313" key="7">
    <source>
        <dbReference type="Proteomes" id="UP000834106"/>
    </source>
</evidence>
<reference evidence="6" key="1">
    <citation type="submission" date="2023-05" db="EMBL/GenBank/DDBJ databases">
        <authorList>
            <person name="Huff M."/>
        </authorList>
    </citation>
    <scope>NUCLEOTIDE SEQUENCE</scope>
</reference>